<dbReference type="InterPro" id="IPR012902">
    <property type="entry name" value="N_methyl_site"/>
</dbReference>
<evidence type="ECO:0000313" key="3">
    <source>
        <dbReference type="Proteomes" id="UP000294489"/>
    </source>
</evidence>
<evidence type="ECO:0000313" key="2">
    <source>
        <dbReference type="EMBL" id="TDX24208.1"/>
    </source>
</evidence>
<dbReference type="EMBL" id="SOEC01000022">
    <property type="protein sequence ID" value="TDX24208.1"/>
    <property type="molecule type" value="Genomic_DNA"/>
</dbReference>
<keyword evidence="1" id="KW-0812">Transmembrane</keyword>
<comment type="caution">
    <text evidence="2">The sequence shown here is derived from an EMBL/GenBank/DDBJ whole genome shotgun (WGS) entry which is preliminary data.</text>
</comment>
<sequence length="191" mass="20859">MSMRERSGMRQGGFTLIELMIAMVIGLIILLGASQIFLASQQSFERVEQLNDRQEVLRFLADSVSLDVRTADSNMEVTNAGSTLTLLYGESRSEDPYCPGGNLERVDYQFVVETSTLSLTTHCSGIDPIKEPLVSNLELVSFTSGNVNGSVTYIDIFVRFSELDSEATTGREVVFRAASRSAIIAQVNAGS</sequence>
<keyword evidence="1" id="KW-1133">Transmembrane helix</keyword>
<reference evidence="2 3" key="1">
    <citation type="submission" date="2019-03" db="EMBL/GenBank/DDBJ databases">
        <title>Freshwater and sediment microbial communities from various areas in North America, analyzing microbe dynamics in response to fracking.</title>
        <authorList>
            <person name="Lamendella R."/>
        </authorList>
    </citation>
    <scope>NUCLEOTIDE SEQUENCE [LARGE SCALE GENOMIC DNA]</scope>
    <source>
        <strain evidence="2 3">6_TX</strain>
    </source>
</reference>
<dbReference type="PROSITE" id="PS00409">
    <property type="entry name" value="PROKAR_NTER_METHYL"/>
    <property type="match status" value="1"/>
</dbReference>
<proteinExistence type="predicted"/>
<dbReference type="AlphaFoldDB" id="A0A4R8FJY3"/>
<accession>A0A4R8FJY3</accession>
<dbReference type="InterPro" id="IPR045584">
    <property type="entry name" value="Pilin-like"/>
</dbReference>
<dbReference type="NCBIfam" id="TIGR02532">
    <property type="entry name" value="IV_pilin_GFxxxE"/>
    <property type="match status" value="1"/>
</dbReference>
<evidence type="ECO:0000256" key="1">
    <source>
        <dbReference type="SAM" id="Phobius"/>
    </source>
</evidence>
<gene>
    <name evidence="2" type="ORF">DFO67_12237</name>
</gene>
<protein>
    <submittedName>
        <fullName evidence="2">Prepilin-type N-terminal cleavage/methylation domain-containing protein</fullName>
    </submittedName>
</protein>
<dbReference type="SUPFAM" id="SSF54523">
    <property type="entry name" value="Pili subunits"/>
    <property type="match status" value="1"/>
</dbReference>
<dbReference type="RefSeq" id="WP_208324726.1">
    <property type="nucleotide sequence ID" value="NZ_SOEC01000022.1"/>
</dbReference>
<keyword evidence="1" id="KW-0472">Membrane</keyword>
<dbReference type="Pfam" id="PF07963">
    <property type="entry name" value="N_methyl"/>
    <property type="match status" value="1"/>
</dbReference>
<feature type="transmembrane region" description="Helical" evidence="1">
    <location>
        <begin position="12"/>
        <end position="38"/>
    </location>
</feature>
<dbReference type="Proteomes" id="UP000294489">
    <property type="component" value="Unassembled WGS sequence"/>
</dbReference>
<name>A0A4R8FJY3_9GAMM</name>
<organism evidence="2 3">
    <name type="scientific">Modicisalibacter xianhensis</name>
    <dbReference type="NCBI Taxonomy" id="442341"/>
    <lineage>
        <taxon>Bacteria</taxon>
        <taxon>Pseudomonadati</taxon>
        <taxon>Pseudomonadota</taxon>
        <taxon>Gammaproteobacteria</taxon>
        <taxon>Oceanospirillales</taxon>
        <taxon>Halomonadaceae</taxon>
        <taxon>Modicisalibacter</taxon>
    </lineage>
</organism>